<dbReference type="Pfam" id="PF02661">
    <property type="entry name" value="Fic"/>
    <property type="match status" value="1"/>
</dbReference>
<dbReference type="PANTHER" id="PTHR13504">
    <property type="entry name" value="FIDO DOMAIN-CONTAINING PROTEIN DDB_G0283145"/>
    <property type="match status" value="1"/>
</dbReference>
<keyword evidence="2" id="KW-0547">Nucleotide-binding</keyword>
<feature type="domain" description="Fido" evidence="4">
    <location>
        <begin position="264"/>
        <end position="417"/>
    </location>
</feature>
<feature type="region of interest" description="Disordered" evidence="3">
    <location>
        <begin position="89"/>
        <end position="110"/>
    </location>
</feature>
<name>A0AAI9U448_9PEZI</name>
<dbReference type="Proteomes" id="UP001239795">
    <property type="component" value="Unassembled WGS sequence"/>
</dbReference>
<feature type="compositionally biased region" description="Basic and acidic residues" evidence="3">
    <location>
        <begin position="48"/>
        <end position="57"/>
    </location>
</feature>
<comment type="caution">
    <text evidence="5">The sequence shown here is derived from an EMBL/GenBank/DDBJ whole genome shotgun (WGS) entry which is preliminary data.</text>
</comment>
<evidence type="ECO:0000259" key="4">
    <source>
        <dbReference type="PROSITE" id="PS51459"/>
    </source>
</evidence>
<dbReference type="PROSITE" id="PS51459">
    <property type="entry name" value="FIDO"/>
    <property type="match status" value="1"/>
</dbReference>
<accession>A0AAI9U448</accession>
<sequence>MASTPETPGSPQSPSTISTPKRKSIIGYFGDMSLGEDEKGGSSLEPESPTKKSRSEAIRSLQVLRSSTSSSSVKKSLLRGTFRYSWPPTIRGNQTLKSSSSSSQPKNPNLTLRMSDLYRVYGDNWAMDPKVEDQPVDVSEHFSVVTRIMDEVKEILGKAKNGGDDIASFLLQQMAEAVYSSNVKSRKGLGLDITMKLCMMIFEGNAGVEDTERTEEYQARLEALVRKDVPPGEHQVLRSRREIVQHAAAFQHIINQFVREGKTMAEQLIKDTHAILVKGVSGENAGILSSRDFGGIYRTEDVFVGTTRFIRPNKISEAMNSMILNLQQHLIASERSQSLDPFATAAQYCDRFVNIHPFRDGNGRMCRLILNAILIKYARIVVNVGEHGQERDEYIQTARESREVGRHGGALATMVLKEATKRYRKIRNTLRNRHRE</sequence>
<proteinExistence type="predicted"/>
<dbReference type="GO" id="GO:0005524">
    <property type="term" value="F:ATP binding"/>
    <property type="evidence" value="ECO:0007669"/>
    <property type="project" value="UniProtKB-KW"/>
</dbReference>
<dbReference type="EMBL" id="MLGG01000046">
    <property type="protein sequence ID" value="KAK1451340.1"/>
    <property type="molecule type" value="Genomic_DNA"/>
</dbReference>
<dbReference type="SUPFAM" id="SSF140931">
    <property type="entry name" value="Fic-like"/>
    <property type="match status" value="1"/>
</dbReference>
<protein>
    <recommendedName>
        <fullName evidence="4">Fido domain-containing protein</fullName>
    </recommendedName>
</protein>
<dbReference type="AlphaFoldDB" id="A0AAI9U448"/>
<feature type="active site" evidence="1">
    <location>
        <position position="356"/>
    </location>
</feature>
<dbReference type="Gene3D" id="1.10.3290.10">
    <property type="entry name" value="Fido-like domain"/>
    <property type="match status" value="1"/>
</dbReference>
<dbReference type="InterPro" id="IPR003812">
    <property type="entry name" value="Fido"/>
</dbReference>
<dbReference type="InterPro" id="IPR036597">
    <property type="entry name" value="Fido-like_dom_sf"/>
</dbReference>
<feature type="compositionally biased region" description="Polar residues" evidence="3">
    <location>
        <begin position="1"/>
        <end position="19"/>
    </location>
</feature>
<evidence type="ECO:0000256" key="2">
    <source>
        <dbReference type="PIRSR" id="PIRSR640198-2"/>
    </source>
</evidence>
<gene>
    <name evidence="5" type="ORF">CMEL01_05914</name>
</gene>
<keyword evidence="2" id="KW-0067">ATP-binding</keyword>
<evidence type="ECO:0000313" key="5">
    <source>
        <dbReference type="EMBL" id="KAK1451340.1"/>
    </source>
</evidence>
<evidence type="ECO:0000313" key="6">
    <source>
        <dbReference type="Proteomes" id="UP001239795"/>
    </source>
</evidence>
<reference evidence="5 6" key="1">
    <citation type="submission" date="2016-10" db="EMBL/GenBank/DDBJ databases">
        <title>The genome sequence of Colletotrichum fioriniae PJ7.</title>
        <authorList>
            <person name="Baroncelli R."/>
        </authorList>
    </citation>
    <scope>NUCLEOTIDE SEQUENCE [LARGE SCALE GENOMIC DNA]</scope>
    <source>
        <strain evidence="5">Col 31</strain>
    </source>
</reference>
<organism evidence="5 6">
    <name type="scientific">Colletotrichum melonis</name>
    <dbReference type="NCBI Taxonomy" id="1209925"/>
    <lineage>
        <taxon>Eukaryota</taxon>
        <taxon>Fungi</taxon>
        <taxon>Dikarya</taxon>
        <taxon>Ascomycota</taxon>
        <taxon>Pezizomycotina</taxon>
        <taxon>Sordariomycetes</taxon>
        <taxon>Hypocreomycetidae</taxon>
        <taxon>Glomerellales</taxon>
        <taxon>Glomerellaceae</taxon>
        <taxon>Colletotrichum</taxon>
        <taxon>Colletotrichum acutatum species complex</taxon>
    </lineage>
</organism>
<dbReference type="PANTHER" id="PTHR13504:SF38">
    <property type="entry name" value="FIDO DOMAIN-CONTAINING PROTEIN"/>
    <property type="match status" value="1"/>
</dbReference>
<dbReference type="InterPro" id="IPR040198">
    <property type="entry name" value="Fido_containing"/>
</dbReference>
<feature type="region of interest" description="Disordered" evidence="3">
    <location>
        <begin position="1"/>
        <end position="65"/>
    </location>
</feature>
<evidence type="ECO:0000256" key="3">
    <source>
        <dbReference type="SAM" id="MobiDB-lite"/>
    </source>
</evidence>
<keyword evidence="6" id="KW-1185">Reference proteome</keyword>
<evidence type="ECO:0000256" key="1">
    <source>
        <dbReference type="PIRSR" id="PIRSR640198-1"/>
    </source>
</evidence>
<feature type="binding site" evidence="2">
    <location>
        <begin position="360"/>
        <end position="367"/>
    </location>
    <ligand>
        <name>ATP</name>
        <dbReference type="ChEBI" id="CHEBI:30616"/>
    </ligand>
</feature>